<keyword evidence="3" id="KW-1185">Reference proteome</keyword>
<gene>
    <name evidence="2" type="ORF">FHX37_2014</name>
</gene>
<name>A0A543NJV0_9ACTN</name>
<dbReference type="EMBL" id="VFQC01000001">
    <property type="protein sequence ID" value="TQN32087.1"/>
    <property type="molecule type" value="Genomic_DNA"/>
</dbReference>
<organism evidence="2 3">
    <name type="scientific">Haloactinospora alba</name>
    <dbReference type="NCBI Taxonomy" id="405555"/>
    <lineage>
        <taxon>Bacteria</taxon>
        <taxon>Bacillati</taxon>
        <taxon>Actinomycetota</taxon>
        <taxon>Actinomycetes</taxon>
        <taxon>Streptosporangiales</taxon>
        <taxon>Nocardiopsidaceae</taxon>
        <taxon>Haloactinospora</taxon>
    </lineage>
</organism>
<protein>
    <submittedName>
        <fullName evidence="2">Uncharacterized protein DUF742</fullName>
    </submittedName>
</protein>
<proteinExistence type="predicted"/>
<reference evidence="2 3" key="1">
    <citation type="submission" date="2019-06" db="EMBL/GenBank/DDBJ databases">
        <title>Sequencing the genomes of 1000 actinobacteria strains.</title>
        <authorList>
            <person name="Klenk H.-P."/>
        </authorList>
    </citation>
    <scope>NUCLEOTIDE SEQUENCE [LARGE SCALE GENOMIC DNA]</scope>
    <source>
        <strain evidence="2 3">DSM 45015</strain>
    </source>
</reference>
<dbReference type="PANTHER" id="PTHR36221">
    <property type="entry name" value="DUF742 DOMAIN-CONTAINING PROTEIN"/>
    <property type="match status" value="1"/>
</dbReference>
<dbReference type="OrthoDB" id="3390328at2"/>
<dbReference type="InterPro" id="IPR007995">
    <property type="entry name" value="DUF742"/>
</dbReference>
<comment type="caution">
    <text evidence="2">The sequence shown here is derived from an EMBL/GenBank/DDBJ whole genome shotgun (WGS) entry which is preliminary data.</text>
</comment>
<dbReference type="Pfam" id="PF05331">
    <property type="entry name" value="DUF742"/>
    <property type="match status" value="1"/>
</dbReference>
<feature type="region of interest" description="Disordered" evidence="1">
    <location>
        <begin position="1"/>
        <end position="21"/>
    </location>
</feature>
<feature type="compositionally biased region" description="Basic and acidic residues" evidence="1">
    <location>
        <begin position="1"/>
        <end position="13"/>
    </location>
</feature>
<sequence>MNRRSIDNERPDRLYAVTSGRSRTEEELDTVTLIVSECAPTAGMQSEHVRILHLCQRPVAVVELSAELELPVTAVRILLRDLMDTGRVTARHPSSAPTQAHSPDSDTLKQVLHALQRL</sequence>
<dbReference type="RefSeq" id="WP_141923643.1">
    <property type="nucleotide sequence ID" value="NZ_VFQC01000001.1"/>
</dbReference>
<evidence type="ECO:0000256" key="1">
    <source>
        <dbReference type="SAM" id="MobiDB-lite"/>
    </source>
</evidence>
<dbReference type="Proteomes" id="UP000317422">
    <property type="component" value="Unassembled WGS sequence"/>
</dbReference>
<accession>A0A543NJV0</accession>
<dbReference type="AlphaFoldDB" id="A0A543NJV0"/>
<evidence type="ECO:0000313" key="3">
    <source>
        <dbReference type="Proteomes" id="UP000317422"/>
    </source>
</evidence>
<dbReference type="PANTHER" id="PTHR36221:SF1">
    <property type="entry name" value="DUF742 DOMAIN-CONTAINING PROTEIN"/>
    <property type="match status" value="1"/>
</dbReference>
<evidence type="ECO:0000313" key="2">
    <source>
        <dbReference type="EMBL" id="TQN32087.1"/>
    </source>
</evidence>